<dbReference type="InterPro" id="IPR038434">
    <property type="entry name" value="YARHG_sf"/>
</dbReference>
<accession>A0A085B992</accession>
<organism evidence="3 4">
    <name type="scientific">Epilithonimonas lactis</name>
    <dbReference type="NCBI Taxonomy" id="421072"/>
    <lineage>
        <taxon>Bacteria</taxon>
        <taxon>Pseudomonadati</taxon>
        <taxon>Bacteroidota</taxon>
        <taxon>Flavobacteriia</taxon>
        <taxon>Flavobacteriales</taxon>
        <taxon>Weeksellaceae</taxon>
        <taxon>Chryseobacterium group</taxon>
        <taxon>Epilithonimonas</taxon>
    </lineage>
</organism>
<proteinExistence type="predicted"/>
<dbReference type="Gene3D" id="1.20.58.1690">
    <property type="match status" value="1"/>
</dbReference>
<dbReference type="STRING" id="421072.SAMN04488097_3475"/>
<dbReference type="AlphaFoldDB" id="A0A085B992"/>
<dbReference type="Pfam" id="PF13308">
    <property type="entry name" value="YARHG"/>
    <property type="match status" value="1"/>
</dbReference>
<evidence type="ECO:0000256" key="1">
    <source>
        <dbReference type="SAM" id="SignalP"/>
    </source>
</evidence>
<dbReference type="RefSeq" id="WP_034978420.1">
    <property type="nucleotide sequence ID" value="NZ_JPLY01000005.1"/>
</dbReference>
<evidence type="ECO:0000259" key="2">
    <source>
        <dbReference type="SMART" id="SM01324"/>
    </source>
</evidence>
<dbReference type="InterPro" id="IPR025582">
    <property type="entry name" value="YARHG_dom"/>
</dbReference>
<dbReference type="Proteomes" id="UP000028623">
    <property type="component" value="Unassembled WGS sequence"/>
</dbReference>
<dbReference type="EMBL" id="JPLY01000005">
    <property type="protein sequence ID" value="KFC19037.1"/>
    <property type="molecule type" value="Genomic_DNA"/>
</dbReference>
<reference evidence="3 4" key="1">
    <citation type="submission" date="2014-07" db="EMBL/GenBank/DDBJ databases">
        <title>Epilithonimonas lactis LMG 22401 Genome.</title>
        <authorList>
            <person name="Pipes S.E."/>
            <person name="Stropko S.J."/>
        </authorList>
    </citation>
    <scope>NUCLEOTIDE SEQUENCE [LARGE SCALE GENOMIC DNA]</scope>
    <source>
        <strain evidence="3 4">LMG 24401</strain>
    </source>
</reference>
<keyword evidence="4" id="KW-1185">Reference proteome</keyword>
<evidence type="ECO:0000313" key="4">
    <source>
        <dbReference type="Proteomes" id="UP000028623"/>
    </source>
</evidence>
<protein>
    <recommendedName>
        <fullName evidence="2">YARHG domain-containing protein</fullName>
    </recommendedName>
</protein>
<feature type="chain" id="PRO_5001786626" description="YARHG domain-containing protein" evidence="1">
    <location>
        <begin position="25"/>
        <end position="245"/>
    </location>
</feature>
<comment type="caution">
    <text evidence="3">The sequence shown here is derived from an EMBL/GenBank/DDBJ whole genome shotgun (WGS) entry which is preliminary data.</text>
</comment>
<dbReference type="eggNOG" id="ENOG5032TPM">
    <property type="taxonomic scope" value="Bacteria"/>
</dbReference>
<feature type="signal peptide" evidence="1">
    <location>
        <begin position="1"/>
        <end position="24"/>
    </location>
</feature>
<feature type="domain" description="YARHG" evidence="2">
    <location>
        <begin position="25"/>
        <end position="104"/>
    </location>
</feature>
<sequence>MKHKILAFLIFILFVQFFSAQALKDCSNCATKIIKQEQIKDLSLDEIRSLTNEIYARNGYEFDNPRFQQHFESKPWYSSKKDNKKVNLNDVEKKNTTLFQNQSKQLKAERELIISQLKSLKNLVLENKINELRSKFSFTYDAQYGEENQKLLKEVLSKIDLDDINNYKKQGLYSVTVDNGFMKILYEVSLDGKNINLFYNRMAHSNIIEDFDEFTDYHSENEFMYNWQFELKGNQLEFIRLAIAG</sequence>
<dbReference type="SMART" id="SM01324">
    <property type="entry name" value="YARHG"/>
    <property type="match status" value="1"/>
</dbReference>
<evidence type="ECO:0000313" key="3">
    <source>
        <dbReference type="EMBL" id="KFC19037.1"/>
    </source>
</evidence>
<gene>
    <name evidence="3" type="ORF">IO89_16080</name>
</gene>
<name>A0A085B992_9FLAO</name>
<keyword evidence="1" id="KW-0732">Signal</keyword>